<keyword evidence="3" id="KW-0235">DNA replication</keyword>
<dbReference type="GO" id="GO:0000781">
    <property type="term" value="C:chromosome, telomeric region"/>
    <property type="evidence" value="ECO:0007669"/>
    <property type="project" value="TreeGrafter"/>
</dbReference>
<dbReference type="GO" id="GO:0035861">
    <property type="term" value="C:site of double-strand break"/>
    <property type="evidence" value="ECO:0007669"/>
    <property type="project" value="TreeGrafter"/>
</dbReference>
<proteinExistence type="inferred from homology"/>
<dbReference type="Gene3D" id="1.10.10.10">
    <property type="entry name" value="Winged helix-like DNA-binding domain superfamily/Winged helix DNA-binding domain"/>
    <property type="match status" value="1"/>
</dbReference>
<dbReference type="PANTHER" id="PTHR13989">
    <property type="entry name" value="REPLICATION PROTEIN A-RELATED"/>
    <property type="match status" value="1"/>
</dbReference>
<dbReference type="InterPro" id="IPR036390">
    <property type="entry name" value="WH_DNA-bd_sf"/>
</dbReference>
<name>A0A2V1DYU8_9PLEO</name>
<dbReference type="InterPro" id="IPR014646">
    <property type="entry name" value="Rfa2/RPA32"/>
</dbReference>
<feature type="domain" description="Replication protein A C-terminal" evidence="8">
    <location>
        <begin position="163"/>
        <end position="252"/>
    </location>
</feature>
<feature type="compositionally biased region" description="Polar residues" evidence="6">
    <location>
        <begin position="24"/>
        <end position="33"/>
    </location>
</feature>
<evidence type="ECO:0000313" key="10">
    <source>
        <dbReference type="Proteomes" id="UP000244855"/>
    </source>
</evidence>
<comment type="similarity">
    <text evidence="2">Belongs to the replication factor A protein 2 family.</text>
</comment>
<comment type="subcellular location">
    <subcellularLocation>
        <location evidence="1">Nucleus</location>
    </subcellularLocation>
</comment>
<evidence type="ECO:0000259" key="8">
    <source>
        <dbReference type="Pfam" id="PF08784"/>
    </source>
</evidence>
<evidence type="ECO:0000256" key="5">
    <source>
        <dbReference type="ARBA" id="ARBA00023242"/>
    </source>
</evidence>
<dbReference type="AlphaFoldDB" id="A0A2V1DYU8"/>
<dbReference type="SUPFAM" id="SSF50249">
    <property type="entry name" value="Nucleic acid-binding proteins"/>
    <property type="match status" value="1"/>
</dbReference>
<dbReference type="InterPro" id="IPR012340">
    <property type="entry name" value="NA-bd_OB-fold"/>
</dbReference>
<feature type="domain" description="OB" evidence="7">
    <location>
        <begin position="69"/>
        <end position="134"/>
    </location>
</feature>
<keyword evidence="10" id="KW-1185">Reference proteome</keyword>
<evidence type="ECO:0000256" key="2">
    <source>
        <dbReference type="ARBA" id="ARBA00007815"/>
    </source>
</evidence>
<dbReference type="GO" id="GO:0000724">
    <property type="term" value="P:double-strand break repair via homologous recombination"/>
    <property type="evidence" value="ECO:0007669"/>
    <property type="project" value="TreeGrafter"/>
</dbReference>
<dbReference type="InterPro" id="IPR040260">
    <property type="entry name" value="RFA2-like"/>
</dbReference>
<dbReference type="PIRSF" id="PIRSF036949">
    <property type="entry name" value="RPA32"/>
    <property type="match status" value="1"/>
</dbReference>
<dbReference type="InterPro" id="IPR036388">
    <property type="entry name" value="WH-like_DNA-bd_sf"/>
</dbReference>
<organism evidence="9 10">
    <name type="scientific">Periconia macrospinosa</name>
    <dbReference type="NCBI Taxonomy" id="97972"/>
    <lineage>
        <taxon>Eukaryota</taxon>
        <taxon>Fungi</taxon>
        <taxon>Dikarya</taxon>
        <taxon>Ascomycota</taxon>
        <taxon>Pezizomycotina</taxon>
        <taxon>Dothideomycetes</taxon>
        <taxon>Pleosporomycetidae</taxon>
        <taxon>Pleosporales</taxon>
        <taxon>Massarineae</taxon>
        <taxon>Periconiaceae</taxon>
        <taxon>Periconia</taxon>
    </lineage>
</organism>
<dbReference type="EMBL" id="KZ805348">
    <property type="protein sequence ID" value="PVI02050.1"/>
    <property type="molecule type" value="Genomic_DNA"/>
</dbReference>
<keyword evidence="4" id="KW-0238">DNA-binding</keyword>
<dbReference type="OrthoDB" id="25571at2759"/>
<dbReference type="GO" id="GO:0006289">
    <property type="term" value="P:nucleotide-excision repair"/>
    <property type="evidence" value="ECO:0007669"/>
    <property type="project" value="TreeGrafter"/>
</dbReference>
<dbReference type="Pfam" id="PF01336">
    <property type="entry name" value="tRNA_anti-codon"/>
    <property type="match status" value="1"/>
</dbReference>
<sequence>MNYNAYESNTTYGGGGGGGFMAEGSQNSPSGQQPKHETLRPVTIKQVIDGTYDNDSLKIDGATASHLCLVGQIRSIAVQATNITYKIDDGTGSIEVKLWKDTDFDPDQGPTAGLVEGAYCRVWGKPNNYNNKAYVLSNVIRPIVDKNEVSYHLLNATAVHLYYTRGPLNGSRGAATNRGQQQTDANYGGETMSGYSAVTKQVYQFLRSTKQTNEGLHQQEIAARLGLDPAQVAKAGDELLSGGAIYTTVDDQTWAIMEEM</sequence>
<evidence type="ECO:0000256" key="1">
    <source>
        <dbReference type="ARBA" id="ARBA00004123"/>
    </source>
</evidence>
<keyword evidence="5" id="KW-0539">Nucleus</keyword>
<dbReference type="PANTHER" id="PTHR13989:SF16">
    <property type="entry name" value="REPLICATION PROTEIN A2"/>
    <property type="match status" value="1"/>
</dbReference>
<dbReference type="InterPro" id="IPR014892">
    <property type="entry name" value="RPA_C"/>
</dbReference>
<gene>
    <name evidence="9" type="ORF">DM02DRAFT_560456</name>
</gene>
<dbReference type="FunFam" id="1.10.10.10:FF:000168">
    <property type="entry name" value="Replication protein A 32 kDa subunit"/>
    <property type="match status" value="1"/>
</dbReference>
<dbReference type="CDD" id="cd04478">
    <property type="entry name" value="RPA2_DBD_D"/>
    <property type="match status" value="1"/>
</dbReference>
<feature type="region of interest" description="Disordered" evidence="6">
    <location>
        <begin position="14"/>
        <end position="37"/>
    </location>
</feature>
<dbReference type="GO" id="GO:0005662">
    <property type="term" value="C:DNA replication factor A complex"/>
    <property type="evidence" value="ECO:0007669"/>
    <property type="project" value="TreeGrafter"/>
</dbReference>
<evidence type="ECO:0000259" key="7">
    <source>
        <dbReference type="Pfam" id="PF01336"/>
    </source>
</evidence>
<dbReference type="Proteomes" id="UP000244855">
    <property type="component" value="Unassembled WGS sequence"/>
</dbReference>
<evidence type="ECO:0000256" key="6">
    <source>
        <dbReference type="SAM" id="MobiDB-lite"/>
    </source>
</evidence>
<dbReference type="GO" id="GO:0003697">
    <property type="term" value="F:single-stranded DNA binding"/>
    <property type="evidence" value="ECO:0007669"/>
    <property type="project" value="TreeGrafter"/>
</dbReference>
<evidence type="ECO:0000256" key="3">
    <source>
        <dbReference type="ARBA" id="ARBA00022705"/>
    </source>
</evidence>
<evidence type="ECO:0000313" key="9">
    <source>
        <dbReference type="EMBL" id="PVI02050.1"/>
    </source>
</evidence>
<dbReference type="STRING" id="97972.A0A2V1DYU8"/>
<dbReference type="InterPro" id="IPR004365">
    <property type="entry name" value="NA-bd_OB_tRNA"/>
</dbReference>
<dbReference type="Pfam" id="PF08784">
    <property type="entry name" value="RPA_C"/>
    <property type="match status" value="1"/>
</dbReference>
<dbReference type="GO" id="GO:0006260">
    <property type="term" value="P:DNA replication"/>
    <property type="evidence" value="ECO:0007669"/>
    <property type="project" value="UniProtKB-KW"/>
</dbReference>
<dbReference type="SUPFAM" id="SSF46785">
    <property type="entry name" value="Winged helix' DNA-binding domain"/>
    <property type="match status" value="1"/>
</dbReference>
<protein>
    <submittedName>
        <fullName evidence="9">Replication protein-like protein A 32 kDa subunit</fullName>
    </submittedName>
</protein>
<reference evidence="9 10" key="1">
    <citation type="journal article" date="2018" name="Sci. Rep.">
        <title>Comparative genomics provides insights into the lifestyle and reveals functional heterogeneity of dark septate endophytic fungi.</title>
        <authorList>
            <person name="Knapp D.G."/>
            <person name="Nemeth J.B."/>
            <person name="Barry K."/>
            <person name="Hainaut M."/>
            <person name="Henrissat B."/>
            <person name="Johnson J."/>
            <person name="Kuo A."/>
            <person name="Lim J.H.P."/>
            <person name="Lipzen A."/>
            <person name="Nolan M."/>
            <person name="Ohm R.A."/>
            <person name="Tamas L."/>
            <person name="Grigoriev I.V."/>
            <person name="Spatafora J.W."/>
            <person name="Nagy L.G."/>
            <person name="Kovacs G.M."/>
        </authorList>
    </citation>
    <scope>NUCLEOTIDE SEQUENCE [LARGE SCALE GENOMIC DNA]</scope>
    <source>
        <strain evidence="9 10">DSE2036</strain>
    </source>
</reference>
<dbReference type="Gene3D" id="2.40.50.140">
    <property type="entry name" value="Nucleic acid-binding proteins"/>
    <property type="match status" value="1"/>
</dbReference>
<evidence type="ECO:0000256" key="4">
    <source>
        <dbReference type="ARBA" id="ARBA00023125"/>
    </source>
</evidence>
<accession>A0A2V1DYU8</accession>